<evidence type="ECO:0000256" key="4">
    <source>
        <dbReference type="ARBA" id="ARBA00023015"/>
    </source>
</evidence>
<evidence type="ECO:0000259" key="11">
    <source>
        <dbReference type="PROSITE" id="PS50884"/>
    </source>
</evidence>
<feature type="domain" description="Dof-type" evidence="11">
    <location>
        <begin position="45"/>
        <end position="99"/>
    </location>
</feature>
<comment type="subcellular location">
    <subcellularLocation>
        <location evidence="8 9">Nucleus</location>
    </subcellularLocation>
</comment>
<evidence type="ECO:0000313" key="13">
    <source>
        <dbReference type="RefSeq" id="XP_010245314.1"/>
    </source>
</evidence>
<dbReference type="PROSITE" id="PS01361">
    <property type="entry name" value="ZF_DOF_1"/>
    <property type="match status" value="1"/>
</dbReference>
<keyword evidence="5 8" id="KW-0238">DNA-binding</keyword>
<keyword evidence="6 9" id="KW-0804">Transcription</keyword>
<dbReference type="Pfam" id="PF02701">
    <property type="entry name" value="Zn_ribbon_Dof"/>
    <property type="match status" value="1"/>
</dbReference>
<dbReference type="GeneID" id="104588888"/>
<dbReference type="PANTHER" id="PTHR31992:SF97">
    <property type="entry name" value="DOF ZINC FINGER PROTEIN"/>
    <property type="match status" value="1"/>
</dbReference>
<dbReference type="RefSeq" id="XP_010245314.1">
    <property type="nucleotide sequence ID" value="XM_010247012.2"/>
</dbReference>
<organism evidence="12 13">
    <name type="scientific">Nelumbo nucifera</name>
    <name type="common">Sacred lotus</name>
    <dbReference type="NCBI Taxonomy" id="4432"/>
    <lineage>
        <taxon>Eukaryota</taxon>
        <taxon>Viridiplantae</taxon>
        <taxon>Streptophyta</taxon>
        <taxon>Embryophyta</taxon>
        <taxon>Tracheophyta</taxon>
        <taxon>Spermatophyta</taxon>
        <taxon>Magnoliopsida</taxon>
        <taxon>Proteales</taxon>
        <taxon>Nelumbonaceae</taxon>
        <taxon>Nelumbo</taxon>
    </lineage>
</organism>
<dbReference type="InParanoid" id="A0A1U7Z3K3"/>
<evidence type="ECO:0000256" key="8">
    <source>
        <dbReference type="PROSITE-ProRule" id="PRU00071"/>
    </source>
</evidence>
<proteinExistence type="predicted"/>
<dbReference type="OrthoDB" id="1927254at2759"/>
<dbReference type="GO" id="GO:0008270">
    <property type="term" value="F:zinc ion binding"/>
    <property type="evidence" value="ECO:0007669"/>
    <property type="project" value="UniProtKB-KW"/>
</dbReference>
<accession>A0A1U7Z3K3</accession>
<sequence>MGLSSKQVSVDGLELDWGGHSLLQAGALDLPKPPEVTQQQQPTPLKCPRCGSTNTKFCYYNNYNRSQPRHFCKACKRHWTNGGTLRNVPVGGGHKNKRLKTTPTTTTASNSATTTTTTSNTGRLSCSTNNNIAIQAQQKLQLQEGHLPLALGDSKSISDILYQALLHPPSSSSSLLLSSQTGYSSKVSNNEDSDIVNINSNSLLDSTLSLPPTPSFPYTSLSSFDNNPSSISSSFIRGFQPSNVYSGYTGEAETAEDSTITTTTITTTNTSLPMTPPWQVPVTSGFMDSMGYWSWDDLTSFVTADLKQPWEDTQQQ</sequence>
<dbReference type="GO" id="GO:0003700">
    <property type="term" value="F:DNA-binding transcription factor activity"/>
    <property type="evidence" value="ECO:0007669"/>
    <property type="project" value="UniProtKB-UniRule"/>
</dbReference>
<evidence type="ECO:0000256" key="5">
    <source>
        <dbReference type="ARBA" id="ARBA00023125"/>
    </source>
</evidence>
<keyword evidence="2 8" id="KW-0863">Zinc-finger</keyword>
<keyword evidence="12" id="KW-1185">Reference proteome</keyword>
<reference evidence="13" key="1">
    <citation type="submission" date="2025-08" db="UniProtKB">
        <authorList>
            <consortium name="RefSeq"/>
        </authorList>
    </citation>
    <scope>IDENTIFICATION</scope>
</reference>
<evidence type="ECO:0000256" key="10">
    <source>
        <dbReference type="SAM" id="MobiDB-lite"/>
    </source>
</evidence>
<dbReference type="GO" id="GO:0005634">
    <property type="term" value="C:nucleus"/>
    <property type="evidence" value="ECO:0007669"/>
    <property type="project" value="UniProtKB-SubCell"/>
</dbReference>
<protein>
    <recommendedName>
        <fullName evidence="9">Dof zinc finger protein</fullName>
    </recommendedName>
</protein>
<feature type="region of interest" description="Disordered" evidence="10">
    <location>
        <begin position="88"/>
        <end position="121"/>
    </location>
</feature>
<dbReference type="PANTHER" id="PTHR31992">
    <property type="entry name" value="DOF ZINC FINGER PROTEIN DOF1.4-RELATED"/>
    <property type="match status" value="1"/>
</dbReference>
<dbReference type="InterPro" id="IPR003851">
    <property type="entry name" value="Znf_Dof"/>
</dbReference>
<evidence type="ECO:0000256" key="1">
    <source>
        <dbReference type="ARBA" id="ARBA00022723"/>
    </source>
</evidence>
<gene>
    <name evidence="13" type="primary">LOC104588888</name>
</gene>
<evidence type="ECO:0000256" key="2">
    <source>
        <dbReference type="ARBA" id="ARBA00022771"/>
    </source>
</evidence>
<dbReference type="Proteomes" id="UP000189703">
    <property type="component" value="Unplaced"/>
</dbReference>
<keyword evidence="3 9" id="KW-0862">Zinc</keyword>
<name>A0A1U7Z3K3_NELNU</name>
<evidence type="ECO:0000256" key="7">
    <source>
        <dbReference type="ARBA" id="ARBA00023242"/>
    </source>
</evidence>
<evidence type="ECO:0000313" key="12">
    <source>
        <dbReference type="Proteomes" id="UP000189703"/>
    </source>
</evidence>
<feature type="compositionally biased region" description="Low complexity" evidence="10">
    <location>
        <begin position="101"/>
        <end position="121"/>
    </location>
</feature>
<dbReference type="PROSITE" id="PS50884">
    <property type="entry name" value="ZF_DOF_2"/>
    <property type="match status" value="1"/>
</dbReference>
<dbReference type="GO" id="GO:0003677">
    <property type="term" value="F:DNA binding"/>
    <property type="evidence" value="ECO:0007669"/>
    <property type="project" value="UniProtKB-UniRule"/>
</dbReference>
<evidence type="ECO:0000256" key="9">
    <source>
        <dbReference type="RuleBase" id="RU369094"/>
    </source>
</evidence>
<dbReference type="eggNOG" id="ENOG502RH68">
    <property type="taxonomic scope" value="Eukaryota"/>
</dbReference>
<keyword evidence="4 9" id="KW-0805">Transcription regulation</keyword>
<dbReference type="InterPro" id="IPR045174">
    <property type="entry name" value="Dof"/>
</dbReference>
<dbReference type="AlphaFoldDB" id="A0A1U7Z3K3"/>
<keyword evidence="7 8" id="KW-0539">Nucleus</keyword>
<comment type="function">
    <text evidence="9">Transcription factor that binds specifically to a 5'-AA[AG]G-3' consensus core sequence.</text>
</comment>
<dbReference type="KEGG" id="nnu:104588888"/>
<dbReference type="OMA" id="GLEMSNY"/>
<evidence type="ECO:0000256" key="6">
    <source>
        <dbReference type="ARBA" id="ARBA00023163"/>
    </source>
</evidence>
<evidence type="ECO:0000256" key="3">
    <source>
        <dbReference type="ARBA" id="ARBA00022833"/>
    </source>
</evidence>
<keyword evidence="1 9" id="KW-0479">Metal-binding</keyword>